<organism evidence="2 3">
    <name type="scientific">Macrostomum lignano</name>
    <dbReference type="NCBI Taxonomy" id="282301"/>
    <lineage>
        <taxon>Eukaryota</taxon>
        <taxon>Metazoa</taxon>
        <taxon>Spiralia</taxon>
        <taxon>Lophotrochozoa</taxon>
        <taxon>Platyhelminthes</taxon>
        <taxon>Rhabditophora</taxon>
        <taxon>Macrostomorpha</taxon>
        <taxon>Macrostomida</taxon>
        <taxon>Macrostomidae</taxon>
        <taxon>Macrostomum</taxon>
    </lineage>
</organism>
<dbReference type="WBParaSite" id="maker-uti_cns_0006173-snap-gene-0.6-mRNA-1">
    <property type="protein sequence ID" value="maker-uti_cns_0006173-snap-gene-0.6-mRNA-1"/>
    <property type="gene ID" value="maker-uti_cns_0006173-snap-gene-0.6"/>
</dbReference>
<dbReference type="InterPro" id="IPR043502">
    <property type="entry name" value="DNA/RNA_pol_sf"/>
</dbReference>
<feature type="compositionally biased region" description="Polar residues" evidence="1">
    <location>
        <begin position="341"/>
        <end position="354"/>
    </location>
</feature>
<accession>A0A1I8HHW7</accession>
<dbReference type="Proteomes" id="UP000095280">
    <property type="component" value="Unplaced"/>
</dbReference>
<evidence type="ECO:0000313" key="2">
    <source>
        <dbReference type="Proteomes" id="UP000095280"/>
    </source>
</evidence>
<dbReference type="SUPFAM" id="SSF56672">
    <property type="entry name" value="DNA/RNA polymerases"/>
    <property type="match status" value="1"/>
</dbReference>
<feature type="region of interest" description="Disordered" evidence="1">
    <location>
        <begin position="339"/>
        <end position="370"/>
    </location>
</feature>
<name>A0A1I8HHW7_9PLAT</name>
<protein>
    <submittedName>
        <fullName evidence="3">Peptidase A2 domain-containing protein</fullName>
    </submittedName>
</protein>
<dbReference type="SUPFAM" id="SSF50630">
    <property type="entry name" value="Acid proteases"/>
    <property type="match status" value="1"/>
</dbReference>
<feature type="compositionally biased region" description="Polar residues" evidence="1">
    <location>
        <begin position="1036"/>
        <end position="1046"/>
    </location>
</feature>
<feature type="compositionally biased region" description="Polar residues" evidence="1">
    <location>
        <begin position="385"/>
        <end position="400"/>
    </location>
</feature>
<feature type="compositionally biased region" description="Basic and acidic residues" evidence="1">
    <location>
        <begin position="602"/>
        <end position="621"/>
    </location>
</feature>
<feature type="region of interest" description="Disordered" evidence="1">
    <location>
        <begin position="602"/>
        <end position="630"/>
    </location>
</feature>
<reference evidence="3" key="1">
    <citation type="submission" date="2016-11" db="UniProtKB">
        <authorList>
            <consortium name="WormBaseParasite"/>
        </authorList>
    </citation>
    <scope>IDENTIFICATION</scope>
</reference>
<dbReference type="PANTHER" id="PTHR33198">
    <property type="entry name" value="ANK_REP_REGION DOMAIN-CONTAINING PROTEIN-RELATED"/>
    <property type="match status" value="1"/>
</dbReference>
<feature type="region of interest" description="Disordered" evidence="1">
    <location>
        <begin position="1036"/>
        <end position="1069"/>
    </location>
</feature>
<dbReference type="PANTHER" id="PTHR33198:SF20">
    <property type="entry name" value="RETROTRANSPOSON GAG DOMAIN-CONTAINING PROTEIN"/>
    <property type="match status" value="1"/>
</dbReference>
<dbReference type="InterPro" id="IPR021109">
    <property type="entry name" value="Peptidase_aspartic_dom_sf"/>
</dbReference>
<sequence>TTTRWGLDWRSGGASLTGGHTTAVVAASKFERHWALHLIVQQPETVQLTAQVRQQPSDLRETATHLTWSGTCASRDPESGPSGPEAVRRLGAGEKLSLHLDRGERWLATDASATFVTLVAVHQTVKRSTFWQQAARLQVRWRQRSAPPLFGAAVQQFANLESFQWPAPVPVSCRRVAQVKEPKRVLFDAANDRVHHRVLSAVKDLSLLWALLIEEAGLCCHQSVERLKAVNVLAPLVLKPLVLKPLVLKPLVLKPLVLKPLVLKPLVLKPLVLKPCPIVIFRISSAPYDKDWKPRNCLISSSCNSKTARPASLVTRYITKRCTAVAHLTARPCRYSRDATSRSARQVASSSTLSARLAGDSSDASRAETAMKLKHQHKLLQQHQTAKVQTKMASDNSSTEAPRISVSPPDQFLPQPGRPTRPWKEWKSLFDNYLLAAGYDTLPEARRRALLLHCLGAEGQRVFTAVAATRTPAPTGFAATIAILDEQFGVKVNVVAERHKFRQRSQRPGEKIADFVAALYALAGSCEFRDMMEEMIRDQIVEKVSDRRIRERLLIEDGLTLQKAVTLSQQWETSIAEAGVIEMGGAAASGAQLGEEVKRVRLQADRKDGGQRRSADRERCSKCGGGHTSRTRCPAEGKMCHVCGRANHFGRVCRSQGAKVAEVVDDSDHAVYTVRGAASADIRCRLKVQGTWLNLLVDSGAKVSILSEKTFRKLGNRVPLQPSTKKLIAYNGEAISVVGEAVLSVNYRDQQVPFFCFTVVQQGSDIMGADLMQHLNFQVVDRDGDLVRTVDKTAELPTWLPERFKPLAQGLGRIRGFEHRPRLNPATEHRRRLTAVLDRLLAHGVTLNTAKCQWAAESPPLLGGQLTNNGWMLEQPLVADIRQRLGHAQRLSIICASIMVNGVMNLCSSMQDMDLVKYSLAPITRLHTSSTMALSRKVTRSPKSSSPTDDRRPNVRIYSKNSNTFIFLQSFQALFVEQPRKTRATETKTYSAPCGGHVATYELCKQQERELKMQQQRQPTKMSKLVGKIKEEASSFKQRLQASNGGPNEEREAAAAPEEEAEEAAIQGDAVRQAARSHAALLRFSQPGVGRRLCANCQPEDDGCLHWNLGPLLSGQQQLAAAGTAEGPTLNSREQGRLLAMAFNPMTPIVQRLHDLAGGEGELGFDASDEAYEMINLTTEFLHTLCANHLAPMMPLLFKDSSPTLIGSWAQETALRCAQPTLDYVISMPAWLRVNKLCVCGTAGISQTVLRPAASSGWVPFETNVHQALVCGVERIVANTAAAVLQDSAESPVRPDSSRRISCNAGAGDSAMVWSPKRATLPLGQRAAGHPAAALRSSLPTARASRDRGLFGHLLLGFSQPRMLCLAREEQAALLSGAEGPDHPKLRLVRIVKFLLQVGQQLSLDKGEIARPDSQLSFLACGSVRESLRRFESDDGTAYFRANFCGRLEETLELLLDKSRVLTYFDPDCAFAGISKRPLPPATLSLLACARVKGRQQQADTLVELLLHFLRAKTESPAGKQEKLVAKIDKAVKAMLSGADAGAKVVYIVIYVLHHLLVSDIRGRIEQQVQQGFGHGPVVRVQLLPVDPPVQHAEPEEHAVLRPDSRHAVVIRQQPSQPEQQQHAAAVAIEASAKSWHRAKPVHVGGDDYGALGAALLAIRRRGELKSLDWSMRRMSSNTRLKSGVSARKYTGTGMLSPHRSCGGAARVSVGMPVGSWSRAGGTNTRMAPTLSCTRRLITAPDSSWGIVQISEAGVKLLAKSSNKLVKS</sequence>
<keyword evidence="2" id="KW-1185">Reference proteome</keyword>
<evidence type="ECO:0000256" key="1">
    <source>
        <dbReference type="SAM" id="MobiDB-lite"/>
    </source>
</evidence>
<feature type="region of interest" description="Disordered" evidence="1">
    <location>
        <begin position="932"/>
        <end position="955"/>
    </location>
</feature>
<proteinExistence type="predicted"/>
<feature type="region of interest" description="Disordered" evidence="1">
    <location>
        <begin position="383"/>
        <end position="418"/>
    </location>
</feature>
<dbReference type="Gene3D" id="2.40.70.10">
    <property type="entry name" value="Acid Proteases"/>
    <property type="match status" value="1"/>
</dbReference>
<evidence type="ECO:0000313" key="3">
    <source>
        <dbReference type="WBParaSite" id="maker-uti_cns_0006173-snap-gene-0.6-mRNA-1"/>
    </source>
</evidence>